<evidence type="ECO:0000313" key="3">
    <source>
        <dbReference type="Proteomes" id="UP000008909"/>
    </source>
</evidence>
<name>G7YXN2_CLOSI</name>
<protein>
    <recommendedName>
        <fullName evidence="1">FERM C-terminal PH-like domain-containing protein</fullName>
    </recommendedName>
</protein>
<evidence type="ECO:0000259" key="1">
    <source>
        <dbReference type="Pfam" id="PF09380"/>
    </source>
</evidence>
<reference key="2">
    <citation type="submission" date="2011-10" db="EMBL/GenBank/DDBJ databases">
        <title>The genome and transcriptome sequence of Clonorchis sinensis provide insights into the carcinogenic liver fluke.</title>
        <authorList>
            <person name="Wang X."/>
            <person name="Huang Y."/>
            <person name="Chen W."/>
            <person name="Liu H."/>
            <person name="Guo L."/>
            <person name="Chen Y."/>
            <person name="Luo F."/>
            <person name="Zhou W."/>
            <person name="Sun J."/>
            <person name="Mao Q."/>
            <person name="Liang P."/>
            <person name="Zhou C."/>
            <person name="Tian Y."/>
            <person name="Men J."/>
            <person name="Lv X."/>
            <person name="Huang L."/>
            <person name="Zhou J."/>
            <person name="Hu Y."/>
            <person name="Li R."/>
            <person name="Zhang F."/>
            <person name="Lei H."/>
            <person name="Li X."/>
            <person name="Hu X."/>
            <person name="Liang C."/>
            <person name="Xu J."/>
            <person name="Wu Z."/>
            <person name="Yu X."/>
        </authorList>
    </citation>
    <scope>NUCLEOTIDE SEQUENCE</scope>
    <source>
        <strain>Henan</strain>
    </source>
</reference>
<proteinExistence type="predicted"/>
<dbReference type="SUPFAM" id="SSF50729">
    <property type="entry name" value="PH domain-like"/>
    <property type="match status" value="1"/>
</dbReference>
<dbReference type="AlphaFoldDB" id="G7YXN2"/>
<sequence length="163" mass="18562">MFSEFRRMDQTAKPNRILLGSEIQHCAQFDTEKHSFTCSSIDFYSDFSHNAHIQGIVKNIVRFVTTAIRLQRAVFLRIPKKLVLVEFIVSSHCTTNPFNPMVALGPYPHKDAKDGSKNSLIGVSHAGVIVFRNNASSFQLPWSNILKIRFRNKKFIVHLKSAT</sequence>
<evidence type="ECO:0000313" key="2">
    <source>
        <dbReference type="EMBL" id="GAA57712.1"/>
    </source>
</evidence>
<keyword evidence="3" id="KW-1185">Reference proteome</keyword>
<organism evidence="2 3">
    <name type="scientific">Clonorchis sinensis</name>
    <name type="common">Chinese liver fluke</name>
    <dbReference type="NCBI Taxonomy" id="79923"/>
    <lineage>
        <taxon>Eukaryota</taxon>
        <taxon>Metazoa</taxon>
        <taxon>Spiralia</taxon>
        <taxon>Lophotrochozoa</taxon>
        <taxon>Platyhelminthes</taxon>
        <taxon>Trematoda</taxon>
        <taxon>Digenea</taxon>
        <taxon>Opisthorchiida</taxon>
        <taxon>Opisthorchiata</taxon>
        <taxon>Opisthorchiidae</taxon>
        <taxon>Clonorchis</taxon>
    </lineage>
</organism>
<gene>
    <name evidence="2" type="ORF">CLF_113112</name>
</gene>
<reference evidence="2" key="1">
    <citation type="journal article" date="2011" name="Genome Biol.">
        <title>The draft genome of the carcinogenic human liver fluke Clonorchis sinensis.</title>
        <authorList>
            <person name="Wang X."/>
            <person name="Chen W."/>
            <person name="Huang Y."/>
            <person name="Sun J."/>
            <person name="Men J."/>
            <person name="Liu H."/>
            <person name="Luo F."/>
            <person name="Guo L."/>
            <person name="Lv X."/>
            <person name="Deng C."/>
            <person name="Zhou C."/>
            <person name="Fan Y."/>
            <person name="Li X."/>
            <person name="Huang L."/>
            <person name="Hu Y."/>
            <person name="Liang C."/>
            <person name="Hu X."/>
            <person name="Xu J."/>
            <person name="Yu X."/>
        </authorList>
    </citation>
    <scope>NUCLEOTIDE SEQUENCE [LARGE SCALE GENOMIC DNA]</scope>
    <source>
        <strain evidence="2">Henan</strain>
    </source>
</reference>
<dbReference type="InterPro" id="IPR018980">
    <property type="entry name" value="FERM_PH-like_C"/>
</dbReference>
<dbReference type="Proteomes" id="UP000008909">
    <property type="component" value="Unassembled WGS sequence"/>
</dbReference>
<dbReference type="Gene3D" id="2.30.29.30">
    <property type="entry name" value="Pleckstrin-homology domain (PH domain)/Phosphotyrosine-binding domain (PTB)"/>
    <property type="match status" value="1"/>
</dbReference>
<dbReference type="EMBL" id="DF144979">
    <property type="protein sequence ID" value="GAA57712.1"/>
    <property type="molecule type" value="Genomic_DNA"/>
</dbReference>
<dbReference type="InterPro" id="IPR011993">
    <property type="entry name" value="PH-like_dom_sf"/>
</dbReference>
<accession>G7YXN2</accession>
<feature type="non-terminal residue" evidence="2">
    <location>
        <position position="163"/>
    </location>
</feature>
<feature type="domain" description="FERM C-terminal PH-like" evidence="1">
    <location>
        <begin position="118"/>
        <end position="160"/>
    </location>
</feature>
<dbReference type="Pfam" id="PF09380">
    <property type="entry name" value="FERM_C"/>
    <property type="match status" value="1"/>
</dbReference>